<dbReference type="Proteomes" id="UP000828251">
    <property type="component" value="Unassembled WGS sequence"/>
</dbReference>
<feature type="compositionally biased region" description="Basic and acidic residues" evidence="1">
    <location>
        <begin position="1"/>
        <end position="15"/>
    </location>
</feature>
<accession>A0A9D3W617</accession>
<evidence type="ECO:0000256" key="1">
    <source>
        <dbReference type="SAM" id="MobiDB-lite"/>
    </source>
</evidence>
<feature type="region of interest" description="Disordered" evidence="1">
    <location>
        <begin position="51"/>
        <end position="98"/>
    </location>
</feature>
<sequence>MEVLEWDRKENEEMNKFSPRSPYGSLCSNNVNLLDENSKLVLDKKTRISTECGGDASSVETRNDRVLDGSNGGGGRAEVESIQEGEEENDEKEKEKGD</sequence>
<proteinExistence type="predicted"/>
<feature type="region of interest" description="Disordered" evidence="1">
    <location>
        <begin position="1"/>
        <end position="24"/>
    </location>
</feature>
<name>A0A9D3W617_9ROSI</name>
<dbReference type="EMBL" id="JAIQCV010000004">
    <property type="protein sequence ID" value="KAH1108992.1"/>
    <property type="molecule type" value="Genomic_DNA"/>
</dbReference>
<keyword evidence="3" id="KW-1185">Reference proteome</keyword>
<gene>
    <name evidence="2" type="ORF">J1N35_012760</name>
</gene>
<organism evidence="2 3">
    <name type="scientific">Gossypium stocksii</name>
    <dbReference type="NCBI Taxonomy" id="47602"/>
    <lineage>
        <taxon>Eukaryota</taxon>
        <taxon>Viridiplantae</taxon>
        <taxon>Streptophyta</taxon>
        <taxon>Embryophyta</taxon>
        <taxon>Tracheophyta</taxon>
        <taxon>Spermatophyta</taxon>
        <taxon>Magnoliopsida</taxon>
        <taxon>eudicotyledons</taxon>
        <taxon>Gunneridae</taxon>
        <taxon>Pentapetalae</taxon>
        <taxon>rosids</taxon>
        <taxon>malvids</taxon>
        <taxon>Malvales</taxon>
        <taxon>Malvaceae</taxon>
        <taxon>Malvoideae</taxon>
        <taxon>Gossypium</taxon>
    </lineage>
</organism>
<evidence type="ECO:0000313" key="2">
    <source>
        <dbReference type="EMBL" id="KAH1108992.1"/>
    </source>
</evidence>
<evidence type="ECO:0000313" key="3">
    <source>
        <dbReference type="Proteomes" id="UP000828251"/>
    </source>
</evidence>
<feature type="compositionally biased region" description="Acidic residues" evidence="1">
    <location>
        <begin position="81"/>
        <end position="90"/>
    </location>
</feature>
<reference evidence="2 3" key="1">
    <citation type="journal article" date="2021" name="Plant Biotechnol. J.">
        <title>Multi-omics assisted identification of the key and species-specific regulatory components of drought-tolerant mechanisms in Gossypium stocksii.</title>
        <authorList>
            <person name="Yu D."/>
            <person name="Ke L."/>
            <person name="Zhang D."/>
            <person name="Wu Y."/>
            <person name="Sun Y."/>
            <person name="Mei J."/>
            <person name="Sun J."/>
            <person name="Sun Y."/>
        </authorList>
    </citation>
    <scope>NUCLEOTIDE SEQUENCE [LARGE SCALE GENOMIC DNA]</scope>
    <source>
        <strain evidence="3">cv. E1</strain>
        <tissue evidence="2">Leaf</tissue>
    </source>
</reference>
<protein>
    <submittedName>
        <fullName evidence="2">Uncharacterized protein</fullName>
    </submittedName>
</protein>
<dbReference type="AlphaFoldDB" id="A0A9D3W617"/>
<comment type="caution">
    <text evidence="2">The sequence shown here is derived from an EMBL/GenBank/DDBJ whole genome shotgun (WGS) entry which is preliminary data.</text>
</comment>